<protein>
    <submittedName>
        <fullName evidence="8">Fusaric acid resistance protein family protein</fullName>
    </submittedName>
</protein>
<evidence type="ECO:0000256" key="4">
    <source>
        <dbReference type="ARBA" id="ARBA00022692"/>
    </source>
</evidence>
<evidence type="ECO:0000313" key="8">
    <source>
        <dbReference type="EMBL" id="SLN64910.1"/>
    </source>
</evidence>
<accession>A0A1X6ZYQ4</accession>
<reference evidence="9" key="1">
    <citation type="submission" date="2017-03" db="EMBL/GenBank/DDBJ databases">
        <authorList>
            <person name="Rodrigo-Torres L."/>
            <person name="Arahal R.D."/>
            <person name="Lucena T."/>
        </authorList>
    </citation>
    <scope>NUCLEOTIDE SEQUENCE [LARGE SCALE GENOMIC DNA]</scope>
    <source>
        <strain evidence="9">CECT 7751</strain>
    </source>
</reference>
<evidence type="ECO:0000256" key="5">
    <source>
        <dbReference type="ARBA" id="ARBA00022989"/>
    </source>
</evidence>
<proteinExistence type="predicted"/>
<dbReference type="PANTHER" id="PTHR30509:SF9">
    <property type="entry name" value="MULTIDRUG RESISTANCE PROTEIN MDTO"/>
    <property type="match status" value="1"/>
</dbReference>
<dbReference type="Proteomes" id="UP000193963">
    <property type="component" value="Unassembled WGS sequence"/>
</dbReference>
<keyword evidence="3" id="KW-1003">Cell membrane</keyword>
<name>A0A1X6ZYQ4_9RHOB</name>
<sequence>MSRDHWTFRALQLFLAASVALGVAWGLGITNPFWAAMPVWVVSQSWREDLVIRGVLRILGTMLGAGLGLVMLAHVHDPVALVALYILGVGAGTFAAFWIGTTYSYGALMAAITLGVVVLPGVATAGDPWDLALGRVWCTLIGVASVTLFTFPFTPRRDEAQRLRLDHGLGRGLRHGAVAGMIAGGGLVLLLLISQFWIVAGALALTVFASIMGSMPDPRPLIRYLPPAAALGVVAAVAYRGLGHWLGLGDPGLYLLGVGFIGAGALLRAHPRLAPFGLDSNMCFLLTAEVGAIGHGLAQEAAGGLALVCGTLLVTAVHRRLLPAHLA</sequence>
<dbReference type="Pfam" id="PF04632">
    <property type="entry name" value="FUSC"/>
    <property type="match status" value="1"/>
</dbReference>
<feature type="transmembrane region" description="Helical" evidence="7">
    <location>
        <begin position="50"/>
        <end position="72"/>
    </location>
</feature>
<comment type="subcellular location">
    <subcellularLocation>
        <location evidence="1">Cell membrane</location>
        <topology evidence="1">Multi-pass membrane protein</topology>
    </subcellularLocation>
</comment>
<evidence type="ECO:0000256" key="7">
    <source>
        <dbReference type="SAM" id="Phobius"/>
    </source>
</evidence>
<dbReference type="InterPro" id="IPR006726">
    <property type="entry name" value="PHBA_efflux_AaeB/fusaric-R"/>
</dbReference>
<keyword evidence="4 7" id="KW-0812">Transmembrane</keyword>
<feature type="transmembrane region" description="Helical" evidence="7">
    <location>
        <begin position="105"/>
        <end position="124"/>
    </location>
</feature>
<dbReference type="PANTHER" id="PTHR30509">
    <property type="entry name" value="P-HYDROXYBENZOIC ACID EFFLUX PUMP SUBUNIT-RELATED"/>
    <property type="match status" value="1"/>
</dbReference>
<dbReference type="RefSeq" id="WP_085889351.1">
    <property type="nucleotide sequence ID" value="NZ_FWFN01000007.1"/>
</dbReference>
<feature type="transmembrane region" description="Helical" evidence="7">
    <location>
        <begin position="221"/>
        <end position="239"/>
    </location>
</feature>
<gene>
    <name evidence="8" type="ORF">PSM7751_03314</name>
</gene>
<feature type="transmembrane region" description="Helical" evidence="7">
    <location>
        <begin position="79"/>
        <end position="99"/>
    </location>
</feature>
<dbReference type="AlphaFoldDB" id="A0A1X6ZYQ4"/>
<keyword evidence="9" id="KW-1185">Reference proteome</keyword>
<evidence type="ECO:0000256" key="2">
    <source>
        <dbReference type="ARBA" id="ARBA00022448"/>
    </source>
</evidence>
<feature type="transmembrane region" description="Helical" evidence="7">
    <location>
        <begin position="136"/>
        <end position="156"/>
    </location>
</feature>
<feature type="transmembrane region" description="Helical" evidence="7">
    <location>
        <begin position="251"/>
        <end position="269"/>
    </location>
</feature>
<evidence type="ECO:0000313" key="9">
    <source>
        <dbReference type="Proteomes" id="UP000193963"/>
    </source>
</evidence>
<dbReference type="EMBL" id="FWFN01000007">
    <property type="protein sequence ID" value="SLN64910.1"/>
    <property type="molecule type" value="Genomic_DNA"/>
</dbReference>
<organism evidence="8 9">
    <name type="scientific">Pseudooceanicola marinus</name>
    <dbReference type="NCBI Taxonomy" id="396013"/>
    <lineage>
        <taxon>Bacteria</taxon>
        <taxon>Pseudomonadati</taxon>
        <taxon>Pseudomonadota</taxon>
        <taxon>Alphaproteobacteria</taxon>
        <taxon>Rhodobacterales</taxon>
        <taxon>Paracoccaceae</taxon>
        <taxon>Pseudooceanicola</taxon>
    </lineage>
</organism>
<dbReference type="OrthoDB" id="9807111at2"/>
<evidence type="ECO:0000256" key="3">
    <source>
        <dbReference type="ARBA" id="ARBA00022475"/>
    </source>
</evidence>
<keyword evidence="2" id="KW-0813">Transport</keyword>
<keyword evidence="6 7" id="KW-0472">Membrane</keyword>
<keyword evidence="5 7" id="KW-1133">Transmembrane helix</keyword>
<evidence type="ECO:0000256" key="1">
    <source>
        <dbReference type="ARBA" id="ARBA00004651"/>
    </source>
</evidence>
<dbReference type="GO" id="GO:0022857">
    <property type="term" value="F:transmembrane transporter activity"/>
    <property type="evidence" value="ECO:0007669"/>
    <property type="project" value="InterPro"/>
</dbReference>
<feature type="transmembrane region" description="Helical" evidence="7">
    <location>
        <begin position="176"/>
        <end position="209"/>
    </location>
</feature>
<evidence type="ECO:0000256" key="6">
    <source>
        <dbReference type="ARBA" id="ARBA00023136"/>
    </source>
</evidence>
<dbReference type="GO" id="GO:0005886">
    <property type="term" value="C:plasma membrane"/>
    <property type="evidence" value="ECO:0007669"/>
    <property type="project" value="UniProtKB-SubCell"/>
</dbReference>